<dbReference type="AlphaFoldDB" id="A0AA37BQ27"/>
<comment type="caution">
    <text evidence="2">The sequence shown here is derived from an EMBL/GenBank/DDBJ whole genome shotgun (WGS) entry which is preliminary data.</text>
</comment>
<keyword evidence="1" id="KW-1133">Transmembrane helix</keyword>
<keyword evidence="1" id="KW-0472">Membrane</keyword>
<accession>A0AA37BQ27</accession>
<reference evidence="2" key="2">
    <citation type="submission" date="2022-09" db="EMBL/GenBank/DDBJ databases">
        <authorList>
            <person name="Sun Q."/>
            <person name="Ohkuma M."/>
        </authorList>
    </citation>
    <scope>NUCLEOTIDE SEQUENCE</scope>
    <source>
        <strain evidence="2">JCM 3093</strain>
    </source>
</reference>
<protein>
    <submittedName>
        <fullName evidence="2">Uncharacterized protein</fullName>
    </submittedName>
</protein>
<gene>
    <name evidence="2" type="ORF">GCM10010126_69910</name>
</gene>
<evidence type="ECO:0000256" key="1">
    <source>
        <dbReference type="SAM" id="Phobius"/>
    </source>
</evidence>
<reference evidence="2" key="1">
    <citation type="journal article" date="2014" name="Int. J. Syst. Evol. Microbiol.">
        <title>Complete genome sequence of Corynebacterium casei LMG S-19264T (=DSM 44701T), isolated from a smear-ripened cheese.</title>
        <authorList>
            <consortium name="US DOE Joint Genome Institute (JGI-PGF)"/>
            <person name="Walter F."/>
            <person name="Albersmeier A."/>
            <person name="Kalinowski J."/>
            <person name="Ruckert C."/>
        </authorList>
    </citation>
    <scope>NUCLEOTIDE SEQUENCE</scope>
    <source>
        <strain evidence="2">JCM 3093</strain>
    </source>
</reference>
<proteinExistence type="predicted"/>
<feature type="transmembrane region" description="Helical" evidence="1">
    <location>
        <begin position="35"/>
        <end position="56"/>
    </location>
</feature>
<evidence type="ECO:0000313" key="3">
    <source>
        <dbReference type="Proteomes" id="UP000627984"/>
    </source>
</evidence>
<sequence length="198" mass="20084">MVFDRHPALAFAAGALILAGLIALPAVRPLWPPALTLHVLGGAVVAADVVIVPAVLGRVPPALRMTWGSAGAGGGVVLLTSMVLVYLPGADPYLVETASDASYLGLLGGLVAGGAVMLMATAVLVTRNGRAEHVGGIEERAAREDGVTGGGYVAVCDCGWEGSLREDSSQALVEAGDHASRVRLRPGIPGAPEDLPQR</sequence>
<name>A0AA37BQ27_9ACTN</name>
<feature type="transmembrane region" description="Helical" evidence="1">
    <location>
        <begin position="68"/>
        <end position="89"/>
    </location>
</feature>
<dbReference type="EMBL" id="BMQD01000054">
    <property type="protein sequence ID" value="GGL00533.1"/>
    <property type="molecule type" value="Genomic_DNA"/>
</dbReference>
<organism evidence="2 3">
    <name type="scientific">Planomonospora parontospora</name>
    <dbReference type="NCBI Taxonomy" id="58119"/>
    <lineage>
        <taxon>Bacteria</taxon>
        <taxon>Bacillati</taxon>
        <taxon>Actinomycetota</taxon>
        <taxon>Actinomycetes</taxon>
        <taxon>Streptosporangiales</taxon>
        <taxon>Streptosporangiaceae</taxon>
        <taxon>Planomonospora</taxon>
    </lineage>
</organism>
<evidence type="ECO:0000313" key="2">
    <source>
        <dbReference type="EMBL" id="GGL00533.1"/>
    </source>
</evidence>
<feature type="transmembrane region" description="Helical" evidence="1">
    <location>
        <begin position="101"/>
        <end position="125"/>
    </location>
</feature>
<dbReference type="Proteomes" id="UP000627984">
    <property type="component" value="Unassembled WGS sequence"/>
</dbReference>
<keyword evidence="1" id="KW-0812">Transmembrane</keyword>
<dbReference type="RefSeq" id="WP_191898639.1">
    <property type="nucleotide sequence ID" value="NZ_BMQD01000054.1"/>
</dbReference>